<evidence type="ECO:0008006" key="5">
    <source>
        <dbReference type="Google" id="ProtNLM"/>
    </source>
</evidence>
<feature type="compositionally biased region" description="Low complexity" evidence="1">
    <location>
        <begin position="102"/>
        <end position="112"/>
    </location>
</feature>
<dbReference type="EMBL" id="JBHTAC010000024">
    <property type="protein sequence ID" value="MFC7245302.1"/>
    <property type="molecule type" value="Genomic_DNA"/>
</dbReference>
<feature type="transmembrane region" description="Helical" evidence="2">
    <location>
        <begin position="67"/>
        <end position="88"/>
    </location>
</feature>
<evidence type="ECO:0000313" key="4">
    <source>
        <dbReference type="Proteomes" id="UP001596392"/>
    </source>
</evidence>
<evidence type="ECO:0000313" key="3">
    <source>
        <dbReference type="EMBL" id="MFC7245302.1"/>
    </source>
</evidence>
<accession>A0ABW2H2T6</accession>
<sequence length="392" mass="42498">MTPTGPDRHDDDVVRLLRAADPLRNWTLPPMLRTPEDARRATRWRLPRLRPNVHRPRGPVRSRRPQALAGGSIIVAVLLWLGGGAVIMPNARPGDPGPSGLTSPTAAGPSASARPGIRLVAYTPAELPREDIDEDAAGMLRQLMSDITGPEAPPGRKVTYVRLQEWGLNLTDPHPPKLLVAQDRQVWWNAERYAYTRTTTLPGQKPDRVRADYTGKLPAGFTFTGYHDIPDGSSDSGITVLIPDPSEDPRNLAGQLAASHPGGTPRQLIRAVGALYRQHHLGNAERAAVLDVLAAAGLRYWGKVTDRKGRPGIAVGTESTVKGMGPDHKPVTYTVRDMLVIDTSSGNLLAYEETALAPLGPVDDETGSAPGKVIHYVLYLENEKVSRIPGLR</sequence>
<evidence type="ECO:0000256" key="1">
    <source>
        <dbReference type="SAM" id="MobiDB-lite"/>
    </source>
</evidence>
<comment type="caution">
    <text evidence="3">The sequence shown here is derived from an EMBL/GenBank/DDBJ whole genome shotgun (WGS) entry which is preliminary data.</text>
</comment>
<dbReference type="Proteomes" id="UP001596392">
    <property type="component" value="Unassembled WGS sequence"/>
</dbReference>
<reference evidence="4" key="1">
    <citation type="journal article" date="2019" name="Int. J. Syst. Evol. Microbiol.">
        <title>The Global Catalogue of Microorganisms (GCM) 10K type strain sequencing project: providing services to taxonomists for standard genome sequencing and annotation.</title>
        <authorList>
            <consortium name="The Broad Institute Genomics Platform"/>
            <consortium name="The Broad Institute Genome Sequencing Center for Infectious Disease"/>
            <person name="Wu L."/>
            <person name="Ma J."/>
        </authorList>
    </citation>
    <scope>NUCLEOTIDE SEQUENCE [LARGE SCALE GENOMIC DNA]</scope>
    <source>
        <strain evidence="4">CGMCC 1.9106</strain>
    </source>
</reference>
<feature type="region of interest" description="Disordered" evidence="1">
    <location>
        <begin position="91"/>
        <end position="112"/>
    </location>
</feature>
<dbReference type="RefSeq" id="WP_376808243.1">
    <property type="nucleotide sequence ID" value="NZ_JBHTAC010000024.1"/>
</dbReference>
<protein>
    <recommendedName>
        <fullName evidence="5">CU044_5270 family protein</fullName>
    </recommendedName>
</protein>
<keyword evidence="4" id="KW-1185">Reference proteome</keyword>
<organism evidence="3 4">
    <name type="scientific">Catellatospora aurea</name>
    <dbReference type="NCBI Taxonomy" id="1337874"/>
    <lineage>
        <taxon>Bacteria</taxon>
        <taxon>Bacillati</taxon>
        <taxon>Actinomycetota</taxon>
        <taxon>Actinomycetes</taxon>
        <taxon>Micromonosporales</taxon>
        <taxon>Micromonosporaceae</taxon>
        <taxon>Catellatospora</taxon>
    </lineage>
</organism>
<keyword evidence="2" id="KW-0812">Transmembrane</keyword>
<gene>
    <name evidence="3" type="ORF">ACFQO7_22745</name>
</gene>
<keyword evidence="2" id="KW-1133">Transmembrane helix</keyword>
<evidence type="ECO:0000256" key="2">
    <source>
        <dbReference type="SAM" id="Phobius"/>
    </source>
</evidence>
<keyword evidence="2" id="KW-0472">Membrane</keyword>
<name>A0ABW2H2T6_9ACTN</name>
<proteinExistence type="predicted"/>